<feature type="domain" description="Coenzyme Q-binding protein COQ10 START" evidence="1">
    <location>
        <begin position="10"/>
        <end position="134"/>
    </location>
</feature>
<dbReference type="Gene3D" id="3.30.530.20">
    <property type="match status" value="1"/>
</dbReference>
<sequence length="147" mass="16802">MPTVTITEVVPAPIDTLYSILSDMAQFPRFMKNVESVTIVEQGENYTHSVWVIKLQGATFKWTERDEFYPDLWRITYRQIQGDLKTFEGYWQLKPVENGTEVTLETTFEFGMPMLASLLNPVAKLALRENAKAMVHAIAGEVRGQTQ</sequence>
<protein>
    <submittedName>
        <fullName evidence="2">Ribosome association toxin PasT (RatA) of the RatAB toxin-antitoxin module</fullName>
    </submittedName>
</protein>
<dbReference type="OrthoDB" id="9795669at2"/>
<proteinExistence type="predicted"/>
<dbReference type="InterPro" id="IPR005031">
    <property type="entry name" value="COQ10_START"/>
</dbReference>
<dbReference type="AlphaFoldDB" id="A0A1W1WKI1"/>
<evidence type="ECO:0000259" key="1">
    <source>
        <dbReference type="Pfam" id="PF03364"/>
    </source>
</evidence>
<evidence type="ECO:0000313" key="2">
    <source>
        <dbReference type="EMBL" id="SMC06510.1"/>
    </source>
</evidence>
<organism evidence="2 3">
    <name type="scientific">Sulfobacillus thermosulfidooxidans (strain DSM 9293 / VKM B-1269 / AT-1)</name>
    <dbReference type="NCBI Taxonomy" id="929705"/>
    <lineage>
        <taxon>Bacteria</taxon>
        <taxon>Bacillati</taxon>
        <taxon>Bacillota</taxon>
        <taxon>Clostridia</taxon>
        <taxon>Eubacteriales</taxon>
        <taxon>Clostridiales Family XVII. Incertae Sedis</taxon>
        <taxon>Sulfobacillus</taxon>
    </lineage>
</organism>
<name>A0A1W1WKI1_SULTA</name>
<dbReference type="Pfam" id="PF03364">
    <property type="entry name" value="Polyketide_cyc"/>
    <property type="match status" value="1"/>
</dbReference>
<gene>
    <name evidence="2" type="ORF">SAMN00768000_2859</name>
</gene>
<reference evidence="3" key="1">
    <citation type="submission" date="2017-04" db="EMBL/GenBank/DDBJ databases">
        <authorList>
            <person name="Varghese N."/>
            <person name="Submissions S."/>
        </authorList>
    </citation>
    <scope>NUCLEOTIDE SEQUENCE [LARGE SCALE GENOMIC DNA]</scope>
    <source>
        <strain evidence="3">DSM 9293</strain>
    </source>
</reference>
<keyword evidence="3" id="KW-1185">Reference proteome</keyword>
<dbReference type="SUPFAM" id="SSF55961">
    <property type="entry name" value="Bet v1-like"/>
    <property type="match status" value="1"/>
</dbReference>
<evidence type="ECO:0000313" key="3">
    <source>
        <dbReference type="Proteomes" id="UP000192660"/>
    </source>
</evidence>
<accession>A0A1W1WKI1</accession>
<dbReference type="EMBL" id="FWWY01000001">
    <property type="protein sequence ID" value="SMC06510.1"/>
    <property type="molecule type" value="Genomic_DNA"/>
</dbReference>
<dbReference type="Proteomes" id="UP000192660">
    <property type="component" value="Unassembled WGS sequence"/>
</dbReference>
<dbReference type="STRING" id="28034.BFX07_13340"/>
<dbReference type="InterPro" id="IPR023393">
    <property type="entry name" value="START-like_dom_sf"/>
</dbReference>